<dbReference type="InterPro" id="IPR029057">
    <property type="entry name" value="PRTase-like"/>
</dbReference>
<comment type="pathway">
    <text evidence="3">Purine metabolism; IMP biosynthesis via salvage pathway; IMP from hypoxanthine: step 1/1.</text>
</comment>
<keyword evidence="3 5" id="KW-0328">Glycosyltransferase</keyword>
<dbReference type="UniPathway" id="UPA00591">
    <property type="reaction ID" value="UER00648"/>
</dbReference>
<dbReference type="RefSeq" id="WP_048090466.1">
    <property type="nucleotide sequence ID" value="NZ_CP009552.1"/>
</dbReference>
<comment type="subcellular location">
    <subcellularLocation>
        <location evidence="3">Cytoplasm</location>
    </subcellularLocation>
</comment>
<dbReference type="GO" id="GO:0005737">
    <property type="term" value="C:cytoplasm"/>
    <property type="evidence" value="ECO:0007669"/>
    <property type="project" value="UniProtKB-SubCell"/>
</dbReference>
<accession>A0A0A7GE87</accession>
<dbReference type="eggNOG" id="arCOG00030">
    <property type="taxonomic scope" value="Archaea"/>
</dbReference>
<dbReference type="CDD" id="cd06223">
    <property type="entry name" value="PRTases_typeI"/>
    <property type="match status" value="1"/>
</dbReference>
<dbReference type="PANTHER" id="PTHR43864">
    <property type="entry name" value="HYPOXANTHINE/GUANINE PHOSPHORIBOSYLTRANSFERASE"/>
    <property type="match status" value="1"/>
</dbReference>
<comment type="catalytic activity">
    <reaction evidence="3">
        <text>IMP + diphosphate = hypoxanthine + 5-phospho-alpha-D-ribose 1-diphosphate</text>
        <dbReference type="Rhea" id="RHEA:17973"/>
        <dbReference type="ChEBI" id="CHEBI:17368"/>
        <dbReference type="ChEBI" id="CHEBI:33019"/>
        <dbReference type="ChEBI" id="CHEBI:58017"/>
        <dbReference type="ChEBI" id="CHEBI:58053"/>
        <dbReference type="EC" id="2.4.2.8"/>
    </reaction>
</comment>
<keyword evidence="3" id="KW-0963">Cytoplasm</keyword>
<evidence type="ECO:0000259" key="4">
    <source>
        <dbReference type="Pfam" id="PF00156"/>
    </source>
</evidence>
<dbReference type="KEGG" id="gac:GACE_0214"/>
<dbReference type="GO" id="GO:0032264">
    <property type="term" value="P:IMP salvage"/>
    <property type="evidence" value="ECO:0007669"/>
    <property type="project" value="UniProtKB-UniRule"/>
</dbReference>
<dbReference type="InterPro" id="IPR000836">
    <property type="entry name" value="PRTase_dom"/>
</dbReference>
<dbReference type="NCBIfam" id="NF002635">
    <property type="entry name" value="PRK02304.1-4"/>
    <property type="match status" value="1"/>
</dbReference>
<dbReference type="SUPFAM" id="SSF53271">
    <property type="entry name" value="PRTase-like"/>
    <property type="match status" value="1"/>
</dbReference>
<gene>
    <name evidence="3" type="primary">hpt</name>
    <name evidence="5" type="ORF">GACE_0214</name>
</gene>
<proteinExistence type="inferred from homology"/>
<evidence type="ECO:0000313" key="6">
    <source>
        <dbReference type="Proteomes" id="UP000030624"/>
    </source>
</evidence>
<comment type="similarity">
    <text evidence="3">Belongs to the purine/pyrimidine phosphoribosyltransferase family. Archaeal HPRT subfamily.</text>
</comment>
<dbReference type="HOGENOM" id="CLU_126376_0_0_2"/>
<evidence type="ECO:0000256" key="3">
    <source>
        <dbReference type="HAMAP-Rule" id="MF_01467"/>
    </source>
</evidence>
<dbReference type="PANTHER" id="PTHR43864:SF1">
    <property type="entry name" value="XANTHINE PHOSPHORIBOSYLTRANSFERASE"/>
    <property type="match status" value="1"/>
</dbReference>
<dbReference type="GO" id="GO:0006166">
    <property type="term" value="P:purine ribonucleoside salvage"/>
    <property type="evidence" value="ECO:0007669"/>
    <property type="project" value="UniProtKB-KW"/>
</dbReference>
<dbReference type="Proteomes" id="UP000030624">
    <property type="component" value="Chromosome"/>
</dbReference>
<dbReference type="EMBL" id="CP009552">
    <property type="protein sequence ID" value="AIY89271.1"/>
    <property type="molecule type" value="Genomic_DNA"/>
</dbReference>
<dbReference type="Gene3D" id="3.40.50.2020">
    <property type="match status" value="1"/>
</dbReference>
<dbReference type="GO" id="GO:0052657">
    <property type="term" value="F:guanine phosphoribosyltransferase activity"/>
    <property type="evidence" value="ECO:0007669"/>
    <property type="project" value="RHEA"/>
</dbReference>
<dbReference type="NCBIfam" id="NF040646">
    <property type="entry name" value="HPT_Archaea"/>
    <property type="match status" value="1"/>
</dbReference>
<comment type="function">
    <text evidence="3">Catalyzes a salvage reaction resulting in the formation of IMP that is energically less costly than de novo synthesis.</text>
</comment>
<dbReference type="InterPro" id="IPR026597">
    <property type="entry name" value="HGPRTase-like"/>
</dbReference>
<evidence type="ECO:0000256" key="1">
    <source>
        <dbReference type="ARBA" id="ARBA00022679"/>
    </source>
</evidence>
<comment type="catalytic activity">
    <reaction evidence="3">
        <text>GMP + diphosphate = guanine + 5-phospho-alpha-D-ribose 1-diphosphate</text>
        <dbReference type="Rhea" id="RHEA:25424"/>
        <dbReference type="ChEBI" id="CHEBI:16235"/>
        <dbReference type="ChEBI" id="CHEBI:33019"/>
        <dbReference type="ChEBI" id="CHEBI:58017"/>
        <dbReference type="ChEBI" id="CHEBI:58115"/>
    </reaction>
</comment>
<dbReference type="GeneID" id="24796815"/>
<dbReference type="EC" id="2.4.2.8" evidence="3"/>
<dbReference type="HAMAP" id="MF_01467">
    <property type="entry name" value="Hypx_phosphoribosyltr"/>
    <property type="match status" value="1"/>
</dbReference>
<evidence type="ECO:0000313" key="5">
    <source>
        <dbReference type="EMBL" id="AIY89271.1"/>
    </source>
</evidence>
<dbReference type="AlphaFoldDB" id="A0A0A7GE87"/>
<dbReference type="InterPro" id="IPR050118">
    <property type="entry name" value="Pur/Pyrimidine_PRTase"/>
</dbReference>
<dbReference type="STRING" id="565033.GACE_0214"/>
<feature type="domain" description="Phosphoribosyltransferase" evidence="4">
    <location>
        <begin position="38"/>
        <end position="172"/>
    </location>
</feature>
<name>A0A0A7GE87_GEOAI</name>
<protein>
    <recommendedName>
        <fullName evidence="3">Hypoxanthine/guanine phosphoribosyltransferase</fullName>
        <shortName evidence="3">HGPRTase</shortName>
        <ecNumber evidence="3">2.4.2.8</ecNumber>
    </recommendedName>
</protein>
<organism evidence="5 6">
    <name type="scientific">Geoglobus acetivorans</name>
    <dbReference type="NCBI Taxonomy" id="565033"/>
    <lineage>
        <taxon>Archaea</taxon>
        <taxon>Methanobacteriati</taxon>
        <taxon>Methanobacteriota</taxon>
        <taxon>Archaeoglobi</taxon>
        <taxon>Archaeoglobales</taxon>
        <taxon>Archaeoglobaceae</taxon>
        <taxon>Geoglobus</taxon>
    </lineage>
</organism>
<reference evidence="5 6" key="1">
    <citation type="journal article" date="2015" name="Appl. Environ. Microbiol.">
        <title>The Geoglobus acetivorans genome: Fe(III) reduction, acetate utilization, autotrophic growth, and degradation of aromatic compounds in a hyperthermophilic archaeon.</title>
        <authorList>
            <person name="Mardanov A.V."/>
            <person name="Slododkina G.B."/>
            <person name="Slobodkin A.I."/>
            <person name="Beletsky A.V."/>
            <person name="Gavrilov S.N."/>
            <person name="Kublanov I.V."/>
            <person name="Bonch-Osmolovskaya E.A."/>
            <person name="Skryabin K.G."/>
            <person name="Ravin N.V."/>
        </authorList>
    </citation>
    <scope>NUCLEOTIDE SEQUENCE [LARGE SCALE GENOMIC DNA]</scope>
    <source>
        <strain evidence="5 6">SBH6</strain>
    </source>
</reference>
<keyword evidence="1 3" id="KW-0808">Transferase</keyword>
<dbReference type="GO" id="GO:0004422">
    <property type="term" value="F:hypoxanthine phosphoribosyltransferase activity"/>
    <property type="evidence" value="ECO:0007669"/>
    <property type="project" value="UniProtKB-UniRule"/>
</dbReference>
<keyword evidence="2 3" id="KW-0660">Purine salvage</keyword>
<evidence type="ECO:0000256" key="2">
    <source>
        <dbReference type="ARBA" id="ARBA00022726"/>
    </source>
</evidence>
<comment type="subunit">
    <text evidence="3">Homodimer.</text>
</comment>
<dbReference type="Pfam" id="PF00156">
    <property type="entry name" value="Pribosyltran"/>
    <property type="match status" value="1"/>
</dbReference>
<sequence length="186" mass="19991">MLSKLVKSLENAPVIMKGDYPYFIHPLTDGVPELDPDIVREAVSGIIRIADLDVDKIVTVEAMGIPVAMALSLAVSIPIVVVRKRAYDLPNEIVVDQETGYSKGKLYINGVNKGDRVILVDDVISTGGTALATLKALEKAGAVVKDFVAVVEKGEGANKLREAGYNVKSLVKIEVSRDGVRVIDHI</sequence>